<dbReference type="RefSeq" id="WP_005230943.1">
    <property type="nucleotide sequence ID" value="NZ_CABGIF010000025.1"/>
</dbReference>
<gene>
    <name evidence="2" type="ORF">ECLFYP2_00793</name>
    <name evidence="1" type="ORF">P7I32_16130</name>
</gene>
<evidence type="ECO:0000313" key="2">
    <source>
        <dbReference type="EMBL" id="VYU60968.1"/>
    </source>
</evidence>
<dbReference type="InterPro" id="IPR037914">
    <property type="entry name" value="SpoVT-AbrB_sf"/>
</dbReference>
<dbReference type="Gene3D" id="2.10.260.10">
    <property type="match status" value="1"/>
</dbReference>
<proteinExistence type="predicted"/>
<reference evidence="2" key="1">
    <citation type="submission" date="2019-11" db="EMBL/GenBank/DDBJ databases">
        <authorList>
            <person name="Feng L."/>
        </authorList>
    </citation>
    <scope>NUCLEOTIDE SEQUENCE</scope>
    <source>
        <strain evidence="2">ECasseliflavusLFYP2</strain>
    </source>
</reference>
<reference evidence="1" key="2">
    <citation type="submission" date="2023-03" db="EMBL/GenBank/DDBJ databases">
        <authorList>
            <person name="Shen W."/>
            <person name="Cai J."/>
        </authorList>
    </citation>
    <scope>NUCLEOTIDE SEQUENCE</scope>
    <source>
        <strain evidence="1">K72-2</strain>
    </source>
</reference>
<accession>A0A6N3G892</accession>
<name>A0A6N3G892_ENTCA</name>
<dbReference type="AlphaFoldDB" id="A0A6N3G892"/>
<dbReference type="EMBL" id="CACRTX010000018">
    <property type="protein sequence ID" value="VYU60968.1"/>
    <property type="molecule type" value="Genomic_DNA"/>
</dbReference>
<organism evidence="2">
    <name type="scientific">Enterococcus casseliflavus</name>
    <name type="common">Enterococcus flavescens</name>
    <dbReference type="NCBI Taxonomy" id="37734"/>
    <lineage>
        <taxon>Bacteria</taxon>
        <taxon>Bacillati</taxon>
        <taxon>Bacillota</taxon>
        <taxon>Bacilli</taxon>
        <taxon>Lactobacillales</taxon>
        <taxon>Enterococcaceae</taxon>
        <taxon>Enterococcus</taxon>
    </lineage>
</organism>
<dbReference type="Proteomes" id="UP001268896">
    <property type="component" value="Unassembled WGS sequence"/>
</dbReference>
<evidence type="ECO:0000313" key="1">
    <source>
        <dbReference type="EMBL" id="MDT2966110.1"/>
    </source>
</evidence>
<dbReference type="SUPFAM" id="SSF89447">
    <property type="entry name" value="AbrB/MazE/MraZ-like"/>
    <property type="match status" value="1"/>
</dbReference>
<protein>
    <submittedName>
        <fullName evidence="1">AbrB family transcriptional regulator</fullName>
    </submittedName>
</protein>
<sequence>MKNIKVRKVGNSIGIILPKESGLQVGDLLGYKQDGKKLILDAQNVDKEHDKRLIESSFEDFSNGNILLEEDLKNKFGKYGWGSGNV</sequence>
<dbReference type="EMBL" id="JARQDV010000018">
    <property type="protein sequence ID" value="MDT2966110.1"/>
    <property type="molecule type" value="Genomic_DNA"/>
</dbReference>